<evidence type="ECO:0000313" key="1">
    <source>
        <dbReference type="EMBL" id="EPR67045.1"/>
    </source>
</evidence>
<protein>
    <submittedName>
        <fullName evidence="1">Uncharacterized protein</fullName>
    </submittedName>
</protein>
<dbReference type="EMBL" id="ATNM01000136">
    <property type="protein sequence ID" value="EPR67045.1"/>
    <property type="molecule type" value="Genomic_DNA"/>
</dbReference>
<sequence length="37" mass="4103">MPIDMAFYLNPKYAIDNLLRAEIASKSATSLLFSISP</sequence>
<gene>
    <name evidence="1" type="ORF">ADICYQ_3915</name>
</gene>
<reference evidence="1 2" key="1">
    <citation type="journal article" date="2013" name="Genome Announc.">
        <title>Draft Genome Sequence of Cyclobacterium qasimii Strain M12-11BT, Isolated from Arctic Marine Sediment.</title>
        <authorList>
            <person name="Shivaji S."/>
            <person name="Ara S."/>
            <person name="Singh A."/>
            <person name="Kumar Pinnaka A."/>
        </authorList>
    </citation>
    <scope>NUCLEOTIDE SEQUENCE [LARGE SCALE GENOMIC DNA]</scope>
    <source>
        <strain evidence="1 2">M12-11B</strain>
    </source>
</reference>
<proteinExistence type="predicted"/>
<comment type="caution">
    <text evidence="1">The sequence shown here is derived from an EMBL/GenBank/DDBJ whole genome shotgun (WGS) entry which is preliminary data.</text>
</comment>
<accession>S7V9W2</accession>
<dbReference type="AlphaFoldDB" id="S7V9W2"/>
<organism evidence="1 2">
    <name type="scientific">Cyclobacterium qasimii M12-11B</name>
    <dbReference type="NCBI Taxonomy" id="641524"/>
    <lineage>
        <taxon>Bacteria</taxon>
        <taxon>Pseudomonadati</taxon>
        <taxon>Bacteroidota</taxon>
        <taxon>Cytophagia</taxon>
        <taxon>Cytophagales</taxon>
        <taxon>Cyclobacteriaceae</taxon>
        <taxon>Cyclobacterium</taxon>
    </lineage>
</organism>
<evidence type="ECO:0000313" key="2">
    <source>
        <dbReference type="Proteomes" id="UP000014974"/>
    </source>
</evidence>
<name>S7V9W2_9BACT</name>
<dbReference type="Proteomes" id="UP000014974">
    <property type="component" value="Unassembled WGS sequence"/>
</dbReference>